<gene>
    <name evidence="1" type="ORF">TICRE_15580</name>
</gene>
<proteinExistence type="predicted"/>
<name>A0A1U7M591_TISCR</name>
<reference evidence="1 2" key="1">
    <citation type="submission" date="2016-02" db="EMBL/GenBank/DDBJ databases">
        <title>Genome sequence of Tissierella creatinophila DSM 6911.</title>
        <authorList>
            <person name="Poehlein A."/>
            <person name="Daniel R."/>
        </authorList>
    </citation>
    <scope>NUCLEOTIDE SEQUENCE [LARGE SCALE GENOMIC DNA]</scope>
    <source>
        <strain evidence="1 2">DSM 6911</strain>
    </source>
</reference>
<protein>
    <submittedName>
        <fullName evidence="1">Uncharacterized protein</fullName>
    </submittedName>
</protein>
<dbReference type="Proteomes" id="UP000186112">
    <property type="component" value="Unassembled WGS sequence"/>
</dbReference>
<dbReference type="RefSeq" id="WP_075726807.1">
    <property type="nucleotide sequence ID" value="NZ_LTDM01000026.1"/>
</dbReference>
<keyword evidence="2" id="KW-1185">Reference proteome</keyword>
<accession>A0A1U7M591</accession>
<comment type="caution">
    <text evidence="1">The sequence shown here is derived from an EMBL/GenBank/DDBJ whole genome shotgun (WGS) entry which is preliminary data.</text>
</comment>
<dbReference type="AlphaFoldDB" id="A0A1U7M591"/>
<evidence type="ECO:0000313" key="1">
    <source>
        <dbReference type="EMBL" id="OLS02477.1"/>
    </source>
</evidence>
<sequence length="113" mass="13699">MDKKIVFRKAGKNSFKEVDVDEILKDVIEIKIYSEKFKLYKKTGRPRTIMHQWLFEELCKFSDIKLDEIMDWTEGTRKEILKEYYGKQYIESESSKKIFEEIEKRNIPMDFGD</sequence>
<organism evidence="1 2">
    <name type="scientific">Tissierella creatinophila DSM 6911</name>
    <dbReference type="NCBI Taxonomy" id="1123403"/>
    <lineage>
        <taxon>Bacteria</taxon>
        <taxon>Bacillati</taxon>
        <taxon>Bacillota</taxon>
        <taxon>Tissierellia</taxon>
        <taxon>Tissierellales</taxon>
        <taxon>Tissierellaceae</taxon>
        <taxon>Tissierella</taxon>
    </lineage>
</organism>
<dbReference type="EMBL" id="LTDM01000026">
    <property type="protein sequence ID" value="OLS02477.1"/>
    <property type="molecule type" value="Genomic_DNA"/>
</dbReference>
<evidence type="ECO:0000313" key="2">
    <source>
        <dbReference type="Proteomes" id="UP000186112"/>
    </source>
</evidence>